<organism evidence="1 2">
    <name type="scientific">Legionella spiritensis</name>
    <dbReference type="NCBI Taxonomy" id="452"/>
    <lineage>
        <taxon>Bacteria</taxon>
        <taxon>Pseudomonadati</taxon>
        <taxon>Pseudomonadota</taxon>
        <taxon>Gammaproteobacteria</taxon>
        <taxon>Legionellales</taxon>
        <taxon>Legionellaceae</taxon>
        <taxon>Legionella</taxon>
    </lineage>
</organism>
<protein>
    <submittedName>
        <fullName evidence="1">Uncharacterized protein</fullName>
    </submittedName>
</protein>
<comment type="caution">
    <text evidence="1">The sequence shown here is derived from an EMBL/GenBank/DDBJ whole genome shotgun (WGS) entry which is preliminary data.</text>
</comment>
<proteinExistence type="predicted"/>
<evidence type="ECO:0000313" key="2">
    <source>
        <dbReference type="Proteomes" id="UP000054877"/>
    </source>
</evidence>
<dbReference type="Proteomes" id="UP000054877">
    <property type="component" value="Unassembled WGS sequence"/>
</dbReference>
<dbReference type="AlphaFoldDB" id="A0A0W0Z4B1"/>
<evidence type="ECO:0000313" key="1">
    <source>
        <dbReference type="EMBL" id="KTD63984.1"/>
    </source>
</evidence>
<sequence length="91" mass="10452">MRKPMDFWDLSKEARCLLSRLCTQNFPGTIFLQKNRSPQGGLRTYCGAERFPAFRLRLHDGLQEIFGEGKRAKPEILSTASLSFLTSWLSK</sequence>
<keyword evidence="2" id="KW-1185">Reference proteome</keyword>
<dbReference type="STRING" id="452.Lspi_1503"/>
<gene>
    <name evidence="1" type="ORF">Lspi_1503</name>
</gene>
<reference evidence="1 2" key="1">
    <citation type="submission" date="2015-11" db="EMBL/GenBank/DDBJ databases">
        <title>Genomic analysis of 38 Legionella species identifies large and diverse effector repertoires.</title>
        <authorList>
            <person name="Burstein D."/>
            <person name="Amaro F."/>
            <person name="Zusman T."/>
            <person name="Lifshitz Z."/>
            <person name="Cohen O."/>
            <person name="Gilbert J.A."/>
            <person name="Pupko T."/>
            <person name="Shuman H.A."/>
            <person name="Segal G."/>
        </authorList>
    </citation>
    <scope>NUCLEOTIDE SEQUENCE [LARGE SCALE GENOMIC DNA]</scope>
    <source>
        <strain evidence="1 2">Mt.St.Helens-9</strain>
    </source>
</reference>
<accession>A0A0W0Z4B1</accession>
<name>A0A0W0Z4B1_LEGSP</name>
<dbReference type="EMBL" id="LNYX01000014">
    <property type="protein sequence ID" value="KTD63984.1"/>
    <property type="molecule type" value="Genomic_DNA"/>
</dbReference>